<dbReference type="SUPFAM" id="SSF55347">
    <property type="entry name" value="Glyceraldehyde-3-phosphate dehydrogenase-like, C-terminal domain"/>
    <property type="match status" value="1"/>
</dbReference>
<evidence type="ECO:0000313" key="12">
    <source>
        <dbReference type="Proteomes" id="UP000295252"/>
    </source>
</evidence>
<evidence type="ECO:0000256" key="7">
    <source>
        <dbReference type="ARBA" id="ARBA00023002"/>
    </source>
</evidence>
<dbReference type="GO" id="GO:0070402">
    <property type="term" value="F:NADPH binding"/>
    <property type="evidence" value="ECO:0007669"/>
    <property type="project" value="TreeGrafter"/>
</dbReference>
<dbReference type="PANTHER" id="PTHR30525">
    <property type="entry name" value="1-DEOXY-D-XYLULOSE 5-PHOSPHATE REDUCTOISOMERASE"/>
    <property type="match status" value="1"/>
</dbReference>
<comment type="pathway">
    <text evidence="3">Isoprenoid biosynthesis; isopentenyl diphosphate biosynthesis via DXP pathway; isopentenyl diphosphate from 1-deoxy-D-xylulose 5-phosphate: step 1/6.</text>
</comment>
<evidence type="ECO:0000256" key="9">
    <source>
        <dbReference type="SAM" id="SignalP"/>
    </source>
</evidence>
<evidence type="ECO:0000256" key="8">
    <source>
        <dbReference type="ARBA" id="ARBA00048543"/>
    </source>
</evidence>
<evidence type="ECO:0000256" key="6">
    <source>
        <dbReference type="ARBA" id="ARBA00022723"/>
    </source>
</evidence>
<dbReference type="InterPro" id="IPR013644">
    <property type="entry name" value="DXP_reductoisomerase_C"/>
</dbReference>
<keyword evidence="7" id="KW-0560">Oxidoreductase</keyword>
<evidence type="ECO:0000256" key="2">
    <source>
        <dbReference type="ARBA" id="ARBA00001946"/>
    </source>
</evidence>
<evidence type="ECO:0000256" key="5">
    <source>
        <dbReference type="ARBA" id="ARBA00012366"/>
    </source>
</evidence>
<keyword evidence="12" id="KW-1185">Reference proteome</keyword>
<protein>
    <recommendedName>
        <fullName evidence="5">1-deoxy-D-xylulose-5-phosphate reductoisomerase</fullName>
        <ecNumber evidence="5">1.1.1.267</ecNumber>
    </recommendedName>
</protein>
<comment type="cofactor">
    <cofactor evidence="1">
        <name>Mn(2+)</name>
        <dbReference type="ChEBI" id="CHEBI:29035"/>
    </cofactor>
</comment>
<name>A0A068VF47_COFCA</name>
<dbReference type="AlphaFoldDB" id="A0A068VF47"/>
<dbReference type="PANTHER" id="PTHR30525:SF0">
    <property type="entry name" value="1-DEOXY-D-XYLULOSE 5-PHOSPHATE REDUCTOISOMERASE, CHLOROPLASTIC"/>
    <property type="match status" value="1"/>
</dbReference>
<evidence type="ECO:0000259" key="10">
    <source>
        <dbReference type="Pfam" id="PF08436"/>
    </source>
</evidence>
<accession>A0A068VF47</accession>
<keyword evidence="9" id="KW-0732">Signal</keyword>
<organism evidence="11 12">
    <name type="scientific">Coffea canephora</name>
    <name type="common">Robusta coffee</name>
    <dbReference type="NCBI Taxonomy" id="49390"/>
    <lineage>
        <taxon>Eukaryota</taxon>
        <taxon>Viridiplantae</taxon>
        <taxon>Streptophyta</taxon>
        <taxon>Embryophyta</taxon>
        <taxon>Tracheophyta</taxon>
        <taxon>Spermatophyta</taxon>
        <taxon>Magnoliopsida</taxon>
        <taxon>eudicotyledons</taxon>
        <taxon>Gunneridae</taxon>
        <taxon>Pentapetalae</taxon>
        <taxon>asterids</taxon>
        <taxon>lamiids</taxon>
        <taxon>Gentianales</taxon>
        <taxon>Rubiaceae</taxon>
        <taxon>Ixoroideae</taxon>
        <taxon>Gardenieae complex</taxon>
        <taxon>Bertiereae - Coffeeae clade</taxon>
        <taxon>Coffeeae</taxon>
        <taxon>Coffea</taxon>
    </lineage>
</organism>
<dbReference type="InterPro" id="IPR003821">
    <property type="entry name" value="DXP_reductoisomerase"/>
</dbReference>
<dbReference type="GO" id="GO:0051484">
    <property type="term" value="P:isopentenyl diphosphate biosynthetic process, methylerythritol 4-phosphate pathway involved in terpenoid biosynthetic process"/>
    <property type="evidence" value="ECO:0007669"/>
    <property type="project" value="TreeGrafter"/>
</dbReference>
<feature type="chain" id="PRO_5001655818" description="1-deoxy-D-xylulose-5-phosphate reductoisomerase" evidence="9">
    <location>
        <begin position="19"/>
        <end position="114"/>
    </location>
</feature>
<feature type="domain" description="1-deoxy-D-xylulose 5-phosphate reductoisomerase C-terminal" evidence="10">
    <location>
        <begin position="78"/>
        <end position="114"/>
    </location>
</feature>
<dbReference type="EMBL" id="HG739590">
    <property type="protein sequence ID" value="CDP19460.1"/>
    <property type="molecule type" value="Genomic_DNA"/>
</dbReference>
<keyword evidence="6" id="KW-0479">Metal-binding</keyword>
<dbReference type="GO" id="GO:0030145">
    <property type="term" value="F:manganese ion binding"/>
    <property type="evidence" value="ECO:0007669"/>
    <property type="project" value="TreeGrafter"/>
</dbReference>
<gene>
    <name evidence="11" type="ORF">GSCOC_T00012997001</name>
</gene>
<dbReference type="EC" id="1.1.1.267" evidence="5"/>
<comment type="catalytic activity">
    <reaction evidence="8">
        <text>2-C-methyl-D-erythritol 4-phosphate + NADP(+) = 1-deoxy-D-xylulose 5-phosphate + NADPH + H(+)</text>
        <dbReference type="Rhea" id="RHEA:13717"/>
        <dbReference type="ChEBI" id="CHEBI:15378"/>
        <dbReference type="ChEBI" id="CHEBI:57783"/>
        <dbReference type="ChEBI" id="CHEBI:57792"/>
        <dbReference type="ChEBI" id="CHEBI:58262"/>
        <dbReference type="ChEBI" id="CHEBI:58349"/>
        <dbReference type="EC" id="1.1.1.267"/>
    </reaction>
    <physiologicalReaction direction="right-to-left" evidence="8">
        <dbReference type="Rhea" id="RHEA:13719"/>
    </physiologicalReaction>
</comment>
<comment type="similarity">
    <text evidence="4">Belongs to the DXR family.</text>
</comment>
<reference evidence="12" key="1">
    <citation type="journal article" date="2014" name="Science">
        <title>The coffee genome provides insight into the convergent evolution of caffeine biosynthesis.</title>
        <authorList>
            <person name="Denoeud F."/>
            <person name="Carretero-Paulet L."/>
            <person name="Dereeper A."/>
            <person name="Droc G."/>
            <person name="Guyot R."/>
            <person name="Pietrella M."/>
            <person name="Zheng C."/>
            <person name="Alberti A."/>
            <person name="Anthony F."/>
            <person name="Aprea G."/>
            <person name="Aury J.M."/>
            <person name="Bento P."/>
            <person name="Bernard M."/>
            <person name="Bocs S."/>
            <person name="Campa C."/>
            <person name="Cenci A."/>
            <person name="Combes M.C."/>
            <person name="Crouzillat D."/>
            <person name="Da Silva C."/>
            <person name="Daddiego L."/>
            <person name="De Bellis F."/>
            <person name="Dussert S."/>
            <person name="Garsmeur O."/>
            <person name="Gayraud T."/>
            <person name="Guignon V."/>
            <person name="Jahn K."/>
            <person name="Jamilloux V."/>
            <person name="Joet T."/>
            <person name="Labadie K."/>
            <person name="Lan T."/>
            <person name="Leclercq J."/>
            <person name="Lepelley M."/>
            <person name="Leroy T."/>
            <person name="Li L.T."/>
            <person name="Librado P."/>
            <person name="Lopez L."/>
            <person name="Munoz A."/>
            <person name="Noel B."/>
            <person name="Pallavicini A."/>
            <person name="Perrotta G."/>
            <person name="Poncet V."/>
            <person name="Pot D."/>
            <person name="Priyono X."/>
            <person name="Rigoreau M."/>
            <person name="Rouard M."/>
            <person name="Rozas J."/>
            <person name="Tranchant-Dubreuil C."/>
            <person name="VanBuren R."/>
            <person name="Zhang Q."/>
            <person name="Andrade A.C."/>
            <person name="Argout X."/>
            <person name="Bertrand B."/>
            <person name="de Kochko A."/>
            <person name="Graziosi G."/>
            <person name="Henry R.J."/>
            <person name="Jayarama X."/>
            <person name="Ming R."/>
            <person name="Nagai C."/>
            <person name="Rounsley S."/>
            <person name="Sankoff D."/>
            <person name="Giuliano G."/>
            <person name="Albert V.A."/>
            <person name="Wincker P."/>
            <person name="Lashermes P."/>
        </authorList>
    </citation>
    <scope>NUCLEOTIDE SEQUENCE [LARGE SCALE GENOMIC DNA]</scope>
    <source>
        <strain evidence="12">cv. DH200-94</strain>
    </source>
</reference>
<comment type="cofactor">
    <cofactor evidence="2">
        <name>Mg(2+)</name>
        <dbReference type="ChEBI" id="CHEBI:18420"/>
    </cofactor>
</comment>
<sequence>MIQLRLLWCVNDLFLIAADCGCHRSRERHLLGQQIDVNCWWSFCTSSCAQTPISVSVQILFSFLMLDLGRVFEPINTRDWLVEKLKDVKVADALKHPNWNMGKKITVDSATLFN</sequence>
<dbReference type="Gramene" id="CDP19460">
    <property type="protein sequence ID" value="CDP19460"/>
    <property type="gene ID" value="GSCOC_T00012997001"/>
</dbReference>
<evidence type="ECO:0000256" key="3">
    <source>
        <dbReference type="ARBA" id="ARBA00005094"/>
    </source>
</evidence>
<feature type="signal peptide" evidence="9">
    <location>
        <begin position="1"/>
        <end position="18"/>
    </location>
</feature>
<proteinExistence type="inferred from homology"/>
<dbReference type="GO" id="GO:0030604">
    <property type="term" value="F:1-deoxy-D-xylulose-5-phosphate reductoisomerase activity"/>
    <property type="evidence" value="ECO:0007669"/>
    <property type="project" value="UniProtKB-EC"/>
</dbReference>
<dbReference type="STRING" id="49390.A0A068VF47"/>
<evidence type="ECO:0000256" key="1">
    <source>
        <dbReference type="ARBA" id="ARBA00001936"/>
    </source>
</evidence>
<evidence type="ECO:0000256" key="4">
    <source>
        <dbReference type="ARBA" id="ARBA00006825"/>
    </source>
</evidence>
<dbReference type="InParanoid" id="A0A068VF47"/>
<dbReference type="Pfam" id="PF08436">
    <property type="entry name" value="DXP_redisom_C"/>
    <property type="match status" value="1"/>
</dbReference>
<evidence type="ECO:0000313" key="11">
    <source>
        <dbReference type="EMBL" id="CDP19460.1"/>
    </source>
</evidence>
<dbReference type="Proteomes" id="UP000295252">
    <property type="component" value="Unassembled WGS sequence"/>
</dbReference>
<dbReference type="UniPathway" id="UPA00056">
    <property type="reaction ID" value="UER00092"/>
</dbReference>